<dbReference type="Gene3D" id="1.10.287.70">
    <property type="match status" value="1"/>
</dbReference>
<proteinExistence type="predicted"/>
<dbReference type="SUPFAM" id="SSF53850">
    <property type="entry name" value="Periplasmic binding protein-like II"/>
    <property type="match status" value="1"/>
</dbReference>
<accession>A0A5B7F591</accession>
<reference evidence="1 2" key="1">
    <citation type="submission" date="2019-05" db="EMBL/GenBank/DDBJ databases">
        <title>Another draft genome of Portunus trituberculatus and its Hox gene families provides insights of decapod evolution.</title>
        <authorList>
            <person name="Jeong J.-H."/>
            <person name="Song I."/>
            <person name="Kim S."/>
            <person name="Choi T."/>
            <person name="Kim D."/>
            <person name="Ryu S."/>
            <person name="Kim W."/>
        </authorList>
    </citation>
    <scope>NUCLEOTIDE SEQUENCE [LARGE SCALE GENOMIC DNA]</scope>
    <source>
        <tissue evidence="1">Muscle</tissue>
    </source>
</reference>
<sequence length="191" mass="21331">MHTRTSQLTWVSCVVRYVMRVPEDGQWGVLQKDGLWTGTVGTLQRRLADFSMLLNWSSKRFHAIDFSRIYAAEPLVIVSTQPRPRPHYLALVAPFTFEVWSFLVGVSLSGGAVHWALQRFRRRLLQGTGTTEVRDPAGKSYASALLYTTGVLLQNPPFKLPRNLTGQAGTTSGSVMLELEVPLRGGTRMVI</sequence>
<dbReference type="AlphaFoldDB" id="A0A5B7F591"/>
<organism evidence="1 2">
    <name type="scientific">Portunus trituberculatus</name>
    <name type="common">Swimming crab</name>
    <name type="synonym">Neptunus trituberculatus</name>
    <dbReference type="NCBI Taxonomy" id="210409"/>
    <lineage>
        <taxon>Eukaryota</taxon>
        <taxon>Metazoa</taxon>
        <taxon>Ecdysozoa</taxon>
        <taxon>Arthropoda</taxon>
        <taxon>Crustacea</taxon>
        <taxon>Multicrustacea</taxon>
        <taxon>Malacostraca</taxon>
        <taxon>Eumalacostraca</taxon>
        <taxon>Eucarida</taxon>
        <taxon>Decapoda</taxon>
        <taxon>Pleocyemata</taxon>
        <taxon>Brachyura</taxon>
        <taxon>Eubrachyura</taxon>
        <taxon>Portunoidea</taxon>
        <taxon>Portunidae</taxon>
        <taxon>Portuninae</taxon>
        <taxon>Portunus</taxon>
    </lineage>
</organism>
<dbReference type="OrthoDB" id="6373363at2759"/>
<dbReference type="Gene3D" id="3.40.190.10">
    <property type="entry name" value="Periplasmic binding protein-like II"/>
    <property type="match status" value="1"/>
</dbReference>
<keyword evidence="1" id="KW-0675">Receptor</keyword>
<gene>
    <name evidence="1" type="primary">GLRK_9</name>
    <name evidence="1" type="ORF">E2C01_034107</name>
</gene>
<evidence type="ECO:0000313" key="2">
    <source>
        <dbReference type="Proteomes" id="UP000324222"/>
    </source>
</evidence>
<protein>
    <submittedName>
        <fullName evidence="1">Glutamate receptor</fullName>
    </submittedName>
</protein>
<name>A0A5B7F591_PORTR</name>
<evidence type="ECO:0000313" key="1">
    <source>
        <dbReference type="EMBL" id="MPC40546.1"/>
    </source>
</evidence>
<dbReference type="Proteomes" id="UP000324222">
    <property type="component" value="Unassembled WGS sequence"/>
</dbReference>
<comment type="caution">
    <text evidence="1">The sequence shown here is derived from an EMBL/GenBank/DDBJ whole genome shotgun (WGS) entry which is preliminary data.</text>
</comment>
<keyword evidence="2" id="KW-1185">Reference proteome</keyword>
<dbReference type="EMBL" id="VSRR010004726">
    <property type="protein sequence ID" value="MPC40546.1"/>
    <property type="molecule type" value="Genomic_DNA"/>
</dbReference>